<evidence type="ECO:0000313" key="2">
    <source>
        <dbReference type="EMBL" id="CAI9535960.1"/>
    </source>
</evidence>
<keyword evidence="3" id="KW-1185">Reference proteome</keyword>
<accession>A0ABN9AP09</accession>
<name>A0ABN9AP09_9NEOB</name>
<evidence type="ECO:0000313" key="3">
    <source>
        <dbReference type="Proteomes" id="UP001162483"/>
    </source>
</evidence>
<feature type="non-terminal residue" evidence="2">
    <location>
        <position position="40"/>
    </location>
</feature>
<comment type="caution">
    <text evidence="2">The sequence shown here is derived from an EMBL/GenBank/DDBJ whole genome shotgun (WGS) entry which is preliminary data.</text>
</comment>
<feature type="region of interest" description="Disordered" evidence="1">
    <location>
        <begin position="1"/>
        <end position="40"/>
    </location>
</feature>
<proteinExistence type="predicted"/>
<dbReference type="Proteomes" id="UP001162483">
    <property type="component" value="Unassembled WGS sequence"/>
</dbReference>
<organism evidence="2 3">
    <name type="scientific">Staurois parvus</name>
    <dbReference type="NCBI Taxonomy" id="386267"/>
    <lineage>
        <taxon>Eukaryota</taxon>
        <taxon>Metazoa</taxon>
        <taxon>Chordata</taxon>
        <taxon>Craniata</taxon>
        <taxon>Vertebrata</taxon>
        <taxon>Euteleostomi</taxon>
        <taxon>Amphibia</taxon>
        <taxon>Batrachia</taxon>
        <taxon>Anura</taxon>
        <taxon>Neobatrachia</taxon>
        <taxon>Ranoidea</taxon>
        <taxon>Ranidae</taxon>
        <taxon>Staurois</taxon>
    </lineage>
</organism>
<gene>
    <name evidence="2" type="ORF">SPARVUS_LOCUS954245</name>
</gene>
<protein>
    <submittedName>
        <fullName evidence="2">Uncharacterized protein</fullName>
    </submittedName>
</protein>
<evidence type="ECO:0000256" key="1">
    <source>
        <dbReference type="SAM" id="MobiDB-lite"/>
    </source>
</evidence>
<reference evidence="2" key="1">
    <citation type="submission" date="2023-05" db="EMBL/GenBank/DDBJ databases">
        <authorList>
            <person name="Stuckert A."/>
        </authorList>
    </citation>
    <scope>NUCLEOTIDE SEQUENCE</scope>
</reference>
<sequence>MSCQSTPAGGRKQNTPRCTRYSHQATHGEPQGSTAQIFHY</sequence>
<dbReference type="EMBL" id="CATNWA010000294">
    <property type="protein sequence ID" value="CAI9535960.1"/>
    <property type="molecule type" value="Genomic_DNA"/>
</dbReference>